<dbReference type="EMBL" id="JBHSXH010000009">
    <property type="protein sequence ID" value="MFC6823947.1"/>
    <property type="molecule type" value="Genomic_DNA"/>
</dbReference>
<name>A0ABD5TWW1_9EURY</name>
<evidence type="ECO:0000259" key="3">
    <source>
        <dbReference type="Pfam" id="PF24463"/>
    </source>
</evidence>
<keyword evidence="2" id="KW-1133">Transmembrane helix</keyword>
<sequence length="106" mass="11923">MDAWGWIVVYAIGLTVLQLVVYRYLLSDDEGVTYEGGFGSDGEDAESRARTAPRGRDAVGVSRLQATEAWDREQTRSDARVCPRCGVENEPDRTFDRCWNCTSRLT</sequence>
<feature type="region of interest" description="Disordered" evidence="1">
    <location>
        <begin position="36"/>
        <end position="56"/>
    </location>
</feature>
<reference evidence="4 5" key="1">
    <citation type="journal article" date="2019" name="Int. J. Syst. Evol. Microbiol.">
        <title>The Global Catalogue of Microorganisms (GCM) 10K type strain sequencing project: providing services to taxonomists for standard genome sequencing and annotation.</title>
        <authorList>
            <consortium name="The Broad Institute Genomics Platform"/>
            <consortium name="The Broad Institute Genome Sequencing Center for Infectious Disease"/>
            <person name="Wu L."/>
            <person name="Ma J."/>
        </authorList>
    </citation>
    <scope>NUCLEOTIDE SEQUENCE [LARGE SCALE GENOMIC DNA]</scope>
    <source>
        <strain evidence="4 5">YIM 94188</strain>
    </source>
</reference>
<gene>
    <name evidence="4" type="ORF">ACFQEV_02910</name>
</gene>
<dbReference type="Pfam" id="PF24463">
    <property type="entry name" value="DUF7577"/>
    <property type="match status" value="1"/>
</dbReference>
<feature type="transmembrane region" description="Helical" evidence="2">
    <location>
        <begin position="6"/>
        <end position="25"/>
    </location>
</feature>
<keyword evidence="5" id="KW-1185">Reference proteome</keyword>
<accession>A0ABD5TWW1</accession>
<organism evidence="4 5">
    <name type="scientific">Halopelagius fulvigenes</name>
    <dbReference type="NCBI Taxonomy" id="1198324"/>
    <lineage>
        <taxon>Archaea</taxon>
        <taxon>Methanobacteriati</taxon>
        <taxon>Methanobacteriota</taxon>
        <taxon>Stenosarchaea group</taxon>
        <taxon>Halobacteria</taxon>
        <taxon>Halobacteriales</taxon>
        <taxon>Haloferacaceae</taxon>
    </lineage>
</organism>
<comment type="caution">
    <text evidence="4">The sequence shown here is derived from an EMBL/GenBank/DDBJ whole genome shotgun (WGS) entry which is preliminary data.</text>
</comment>
<protein>
    <recommendedName>
        <fullName evidence="3">DUF7577 domain-containing protein</fullName>
    </recommendedName>
</protein>
<dbReference type="InterPro" id="IPR055999">
    <property type="entry name" value="DUF7577"/>
</dbReference>
<feature type="compositionally biased region" description="Basic and acidic residues" evidence="1">
    <location>
        <begin position="45"/>
        <end position="56"/>
    </location>
</feature>
<feature type="domain" description="DUF7577" evidence="3">
    <location>
        <begin position="78"/>
        <end position="105"/>
    </location>
</feature>
<proteinExistence type="predicted"/>
<keyword evidence="2" id="KW-0812">Transmembrane</keyword>
<keyword evidence="2" id="KW-0472">Membrane</keyword>
<evidence type="ECO:0000256" key="2">
    <source>
        <dbReference type="SAM" id="Phobius"/>
    </source>
</evidence>
<dbReference type="RefSeq" id="WP_379692504.1">
    <property type="nucleotide sequence ID" value="NZ_JBHSXH010000009.1"/>
</dbReference>
<evidence type="ECO:0000313" key="4">
    <source>
        <dbReference type="EMBL" id="MFC6823947.1"/>
    </source>
</evidence>
<evidence type="ECO:0000256" key="1">
    <source>
        <dbReference type="SAM" id="MobiDB-lite"/>
    </source>
</evidence>
<evidence type="ECO:0000313" key="5">
    <source>
        <dbReference type="Proteomes" id="UP001596408"/>
    </source>
</evidence>
<dbReference type="Proteomes" id="UP001596408">
    <property type="component" value="Unassembled WGS sequence"/>
</dbReference>
<dbReference type="AlphaFoldDB" id="A0ABD5TWW1"/>